<gene>
    <name evidence="6" type="ORF">CKJ66_14465</name>
</gene>
<name>A0A2A2ZIQ4_MYCAV</name>
<feature type="compositionally biased region" description="Low complexity" evidence="4">
    <location>
        <begin position="1"/>
        <end position="10"/>
    </location>
</feature>
<dbReference type="GO" id="GO:0004040">
    <property type="term" value="F:amidase activity"/>
    <property type="evidence" value="ECO:0007669"/>
    <property type="project" value="UniProtKB-EC"/>
</dbReference>
<proteinExistence type="inferred from homology"/>
<feature type="compositionally biased region" description="Pro residues" evidence="4">
    <location>
        <begin position="493"/>
        <end position="503"/>
    </location>
</feature>
<dbReference type="NCBIfam" id="NF004717">
    <property type="entry name" value="PRK06061.1"/>
    <property type="match status" value="1"/>
</dbReference>
<dbReference type="Gene3D" id="3.90.1300.10">
    <property type="entry name" value="Amidase signature (AS) domain"/>
    <property type="match status" value="1"/>
</dbReference>
<comment type="similarity">
    <text evidence="2">Belongs to the amidase family.</text>
</comment>
<dbReference type="EMBL" id="NSFD01000036">
    <property type="protein sequence ID" value="PBA26263.1"/>
    <property type="molecule type" value="Genomic_DNA"/>
</dbReference>
<comment type="caution">
    <text evidence="6">The sequence shown here is derived from an EMBL/GenBank/DDBJ whole genome shotgun (WGS) entry which is preliminary data.</text>
</comment>
<dbReference type="RefSeq" id="WP_023861401.1">
    <property type="nucleotide sequence ID" value="NZ_JAEKMK010000003.1"/>
</dbReference>
<sequence length="503" mass="52215">MIGASESGSGALSGSGSGSGNRRLPTLTDLLYQLASRSVSSTTLVGRSLHAIHASQPTLNAFRVVLTESALADAAEADRRRAAGDTAPLLGIPIAVKDDVDIAGVPTAFGTEGSVPPATHDAEVVRRLKAAGAVIVGKTNTCELGQWPFTSGPGFGHTRNPWSRRHTPGGSSGGSAAAVAAGLVTAAIGSDGAGSIRIPAAWTHLVGIKPQRGRISTWPLPEAFNGITVNGVLARTVADAALVLDAASGNVDGDRHKPPPITASDYVGKAPGPLNIALSTRFPYTGFRPKLHPEILAATRAVGKQLELLGHTVVPGNPDYGMRLSWDFLARSTAGLRDWEERLGDGVVLDPRTVANLRLGHLLGQAILRSARRHEAADQRRVGSIFDIVDVVLAPTTAQPPPLARAFDRLSGFGTDRAMIAACPLTFPWNVLGWPSINVPAGFTSDGLPIGVQLMGPANSEGMLISLAAELEAVSGWASKQPQPWWDQSADTPPAPGQPAPTG</sequence>
<keyword evidence="6" id="KW-0378">Hydrolase</keyword>
<dbReference type="PANTHER" id="PTHR11895">
    <property type="entry name" value="TRANSAMIDASE"/>
    <property type="match status" value="1"/>
</dbReference>
<accession>A0A2A2ZIQ4</accession>
<evidence type="ECO:0000256" key="1">
    <source>
        <dbReference type="ARBA" id="ARBA00001311"/>
    </source>
</evidence>
<dbReference type="InterPro" id="IPR000120">
    <property type="entry name" value="Amidase"/>
</dbReference>
<feature type="region of interest" description="Disordered" evidence="4">
    <location>
        <begin position="1"/>
        <end position="20"/>
    </location>
</feature>
<feature type="region of interest" description="Disordered" evidence="4">
    <location>
        <begin position="479"/>
        <end position="503"/>
    </location>
</feature>
<dbReference type="PANTHER" id="PTHR11895:SF7">
    <property type="entry name" value="GLUTAMYL-TRNA(GLN) AMIDOTRANSFERASE SUBUNIT A, MITOCHONDRIAL"/>
    <property type="match status" value="1"/>
</dbReference>
<dbReference type="OrthoDB" id="5175573at2"/>
<dbReference type="InterPro" id="IPR036928">
    <property type="entry name" value="AS_sf"/>
</dbReference>
<evidence type="ECO:0000313" key="6">
    <source>
        <dbReference type="EMBL" id="PBA26263.1"/>
    </source>
</evidence>
<evidence type="ECO:0000256" key="2">
    <source>
        <dbReference type="ARBA" id="ARBA00009199"/>
    </source>
</evidence>
<dbReference type="Proteomes" id="UP000217768">
    <property type="component" value="Unassembled WGS sequence"/>
</dbReference>
<dbReference type="InterPro" id="IPR020556">
    <property type="entry name" value="Amidase_CS"/>
</dbReference>
<dbReference type="SUPFAM" id="SSF75304">
    <property type="entry name" value="Amidase signature (AS) enzymes"/>
    <property type="match status" value="1"/>
</dbReference>
<dbReference type="PROSITE" id="PS00571">
    <property type="entry name" value="AMIDASES"/>
    <property type="match status" value="1"/>
</dbReference>
<dbReference type="Pfam" id="PF01425">
    <property type="entry name" value="Amidase"/>
    <property type="match status" value="1"/>
</dbReference>
<evidence type="ECO:0000256" key="4">
    <source>
        <dbReference type="SAM" id="MobiDB-lite"/>
    </source>
</evidence>
<organism evidence="6 7">
    <name type="scientific">Mycobacterium avium</name>
    <dbReference type="NCBI Taxonomy" id="1764"/>
    <lineage>
        <taxon>Bacteria</taxon>
        <taxon>Bacillati</taxon>
        <taxon>Actinomycetota</taxon>
        <taxon>Actinomycetes</taxon>
        <taxon>Mycobacteriales</taxon>
        <taxon>Mycobacteriaceae</taxon>
        <taxon>Mycobacterium</taxon>
        <taxon>Mycobacterium avium complex (MAC)</taxon>
    </lineage>
</organism>
<dbReference type="EC" id="3.5.1.4" evidence="3"/>
<dbReference type="InterPro" id="IPR023631">
    <property type="entry name" value="Amidase_dom"/>
</dbReference>
<evidence type="ECO:0000259" key="5">
    <source>
        <dbReference type="Pfam" id="PF01425"/>
    </source>
</evidence>
<feature type="domain" description="Amidase" evidence="5">
    <location>
        <begin position="45"/>
        <end position="464"/>
    </location>
</feature>
<evidence type="ECO:0000313" key="7">
    <source>
        <dbReference type="Proteomes" id="UP000217768"/>
    </source>
</evidence>
<protein>
    <recommendedName>
        <fullName evidence="3">amidase</fullName>
        <ecNumber evidence="3">3.5.1.4</ecNumber>
    </recommendedName>
</protein>
<dbReference type="AlphaFoldDB" id="A0A2A2ZIQ4"/>
<evidence type="ECO:0000256" key="3">
    <source>
        <dbReference type="ARBA" id="ARBA00012922"/>
    </source>
</evidence>
<reference evidence="6 7" key="1">
    <citation type="submission" date="2017-08" db="EMBL/GenBank/DDBJ databases">
        <title>Phylogenetic analysis of Mycobacterium avium complex whole genomes.</title>
        <authorList>
            <person name="Caverly L.J."/>
            <person name="Spilker T."/>
            <person name="Lipuma J."/>
        </authorList>
    </citation>
    <scope>NUCLEOTIDE SEQUENCE [LARGE SCALE GENOMIC DNA]</scope>
    <source>
        <strain evidence="6 7">FLAC0165</strain>
    </source>
</reference>
<comment type="catalytic activity">
    <reaction evidence="1">
        <text>a monocarboxylic acid amide + H2O = a monocarboxylate + NH4(+)</text>
        <dbReference type="Rhea" id="RHEA:12020"/>
        <dbReference type="ChEBI" id="CHEBI:15377"/>
        <dbReference type="ChEBI" id="CHEBI:28938"/>
        <dbReference type="ChEBI" id="CHEBI:35757"/>
        <dbReference type="ChEBI" id="CHEBI:83628"/>
        <dbReference type="EC" id="3.5.1.4"/>
    </reaction>
</comment>